<dbReference type="InterPro" id="IPR001792">
    <property type="entry name" value="Acylphosphatase-like_dom"/>
</dbReference>
<dbReference type="Pfam" id="PF00708">
    <property type="entry name" value="Acylphosphatase"/>
    <property type="match status" value="1"/>
</dbReference>
<dbReference type="EC" id="3.6.1.7" evidence="2 4"/>
<gene>
    <name evidence="7" type="ORF">P4826_12910</name>
</gene>
<accession>A0ABZ0IZE6</accession>
<dbReference type="SUPFAM" id="SSF54975">
    <property type="entry name" value="Acylphosphatase/BLUF domain-like"/>
    <property type="match status" value="1"/>
</dbReference>
<comment type="similarity">
    <text evidence="1 5">Belongs to the acylphosphatase family.</text>
</comment>
<sequence>MTAAPTLTITRLLRIHGQVQGVYYRQSMIEAASRLGVRGWVRNRLDGTVEALASGPAEAVQALIAWAHDGPPAARVQRVQVEEMAIDEESAPGFHRRETV</sequence>
<evidence type="ECO:0000259" key="6">
    <source>
        <dbReference type="PROSITE" id="PS51160"/>
    </source>
</evidence>
<dbReference type="PANTHER" id="PTHR47268:SF4">
    <property type="entry name" value="ACYLPHOSPHATASE"/>
    <property type="match status" value="1"/>
</dbReference>
<feature type="domain" description="Acylphosphatase-like" evidence="6">
    <location>
        <begin position="10"/>
        <end position="98"/>
    </location>
</feature>
<evidence type="ECO:0000313" key="8">
    <source>
        <dbReference type="Proteomes" id="UP001303211"/>
    </source>
</evidence>
<feature type="active site" evidence="4">
    <location>
        <position position="25"/>
    </location>
</feature>
<dbReference type="Gene3D" id="3.30.70.100">
    <property type="match status" value="1"/>
</dbReference>
<comment type="catalytic activity">
    <reaction evidence="3 4">
        <text>an acyl phosphate + H2O = a carboxylate + phosphate + H(+)</text>
        <dbReference type="Rhea" id="RHEA:14965"/>
        <dbReference type="ChEBI" id="CHEBI:15377"/>
        <dbReference type="ChEBI" id="CHEBI:15378"/>
        <dbReference type="ChEBI" id="CHEBI:29067"/>
        <dbReference type="ChEBI" id="CHEBI:43474"/>
        <dbReference type="ChEBI" id="CHEBI:59918"/>
        <dbReference type="EC" id="3.6.1.7"/>
    </reaction>
</comment>
<evidence type="ECO:0000256" key="3">
    <source>
        <dbReference type="ARBA" id="ARBA00047645"/>
    </source>
</evidence>
<dbReference type="EMBL" id="CP136921">
    <property type="protein sequence ID" value="WOO31306.1"/>
    <property type="molecule type" value="Genomic_DNA"/>
</dbReference>
<organism evidence="7 8">
    <name type="scientific">Diaphorobacter limosus</name>
    <dbReference type="NCBI Taxonomy" id="3036128"/>
    <lineage>
        <taxon>Bacteria</taxon>
        <taxon>Pseudomonadati</taxon>
        <taxon>Pseudomonadota</taxon>
        <taxon>Betaproteobacteria</taxon>
        <taxon>Burkholderiales</taxon>
        <taxon>Comamonadaceae</taxon>
        <taxon>Diaphorobacter</taxon>
    </lineage>
</organism>
<evidence type="ECO:0000256" key="4">
    <source>
        <dbReference type="PROSITE-ProRule" id="PRU00520"/>
    </source>
</evidence>
<keyword evidence="8" id="KW-1185">Reference proteome</keyword>
<protein>
    <recommendedName>
        <fullName evidence="2 4">acylphosphatase</fullName>
        <ecNumber evidence="2 4">3.6.1.7</ecNumber>
    </recommendedName>
</protein>
<keyword evidence="4" id="KW-0378">Hydrolase</keyword>
<dbReference type="InterPro" id="IPR020456">
    <property type="entry name" value="Acylphosphatase"/>
</dbReference>
<dbReference type="InterPro" id="IPR036046">
    <property type="entry name" value="Acylphosphatase-like_dom_sf"/>
</dbReference>
<evidence type="ECO:0000256" key="5">
    <source>
        <dbReference type="RuleBase" id="RU004168"/>
    </source>
</evidence>
<dbReference type="RefSeq" id="WP_317700781.1">
    <property type="nucleotide sequence ID" value="NZ_CP136921.1"/>
</dbReference>
<dbReference type="PRINTS" id="PR00112">
    <property type="entry name" value="ACYLPHPHTASE"/>
</dbReference>
<name>A0ABZ0IZE6_9BURK</name>
<dbReference type="PROSITE" id="PS00151">
    <property type="entry name" value="ACYLPHOSPHATASE_2"/>
    <property type="match status" value="1"/>
</dbReference>
<dbReference type="PANTHER" id="PTHR47268">
    <property type="entry name" value="ACYLPHOSPHATASE"/>
    <property type="match status" value="1"/>
</dbReference>
<dbReference type="PROSITE" id="PS51160">
    <property type="entry name" value="ACYLPHOSPHATASE_3"/>
    <property type="match status" value="1"/>
</dbReference>
<feature type="active site" evidence="4">
    <location>
        <position position="43"/>
    </location>
</feature>
<dbReference type="Proteomes" id="UP001303211">
    <property type="component" value="Chromosome"/>
</dbReference>
<evidence type="ECO:0000256" key="2">
    <source>
        <dbReference type="ARBA" id="ARBA00012150"/>
    </source>
</evidence>
<dbReference type="InterPro" id="IPR017968">
    <property type="entry name" value="Acylphosphatase_CS"/>
</dbReference>
<reference evidence="7 8" key="1">
    <citation type="submission" date="2023-03" db="EMBL/GenBank/DDBJ databases">
        <title>Diaphorobacter basophil sp. nov., isolated from a sewage-treatment plant.</title>
        <authorList>
            <person name="Yang K."/>
        </authorList>
    </citation>
    <scope>NUCLEOTIDE SEQUENCE [LARGE SCALE GENOMIC DNA]</scope>
    <source>
        <strain evidence="7 8">Y-1</strain>
    </source>
</reference>
<proteinExistence type="inferred from homology"/>
<evidence type="ECO:0000313" key="7">
    <source>
        <dbReference type="EMBL" id="WOO31306.1"/>
    </source>
</evidence>
<evidence type="ECO:0000256" key="1">
    <source>
        <dbReference type="ARBA" id="ARBA00005614"/>
    </source>
</evidence>